<evidence type="ECO:0000256" key="5">
    <source>
        <dbReference type="ARBA" id="ARBA00022989"/>
    </source>
</evidence>
<dbReference type="STRING" id="1217970.SAMN05444002_2096"/>
<feature type="transmembrane region" description="Helical" evidence="7">
    <location>
        <begin position="35"/>
        <end position="55"/>
    </location>
</feature>
<protein>
    <recommendedName>
        <fullName evidence="10">Malonate transporter</fullName>
    </recommendedName>
</protein>
<feature type="transmembrane region" description="Helical" evidence="7">
    <location>
        <begin position="67"/>
        <end position="88"/>
    </location>
</feature>
<dbReference type="RefSeq" id="WP_074256161.1">
    <property type="nucleotide sequence ID" value="NZ_FSRL01000001.1"/>
</dbReference>
<keyword evidence="5 7" id="KW-1133">Transmembrane helix</keyword>
<feature type="transmembrane region" description="Helical" evidence="7">
    <location>
        <begin position="6"/>
        <end position="23"/>
    </location>
</feature>
<dbReference type="GO" id="GO:0016020">
    <property type="term" value="C:membrane"/>
    <property type="evidence" value="ECO:0007669"/>
    <property type="project" value="UniProtKB-SubCell"/>
</dbReference>
<keyword evidence="9" id="KW-1185">Reference proteome</keyword>
<feature type="transmembrane region" description="Helical" evidence="7">
    <location>
        <begin position="126"/>
        <end position="149"/>
    </location>
</feature>
<evidence type="ECO:0008006" key="10">
    <source>
        <dbReference type="Google" id="ProtNLM"/>
    </source>
</evidence>
<sequence length="309" mass="32723">MSALTSVILPVFLVIGFGYLAVWRLKFPPDASDRLMNFAQSYAIPVLLFAAMTRLDLAAGFRPALLVSFYVGAYISFAAGIAGARLLFRRDWEDAVVIGFACLFSNSLLLGLPITEKAYGPEALTGNYAIIALHAPLLLTTSIVMMELVRARGTPLSALPLRIAGNLGRNGFIIGILSGLAVNITGLPVPAVILDAADLIGRAGLPAALFALGGVLYRYRPEGDIRVALMVCLLALGLHPAITWTLAHLTGVDTPGLRSATLTAAMAPGLNAYIFANMYDRAKRVTATAVLIATGLTMLTAWGWLAVLP</sequence>
<dbReference type="PANTHER" id="PTHR36838">
    <property type="entry name" value="AUXIN EFFLUX CARRIER FAMILY PROTEIN"/>
    <property type="match status" value="1"/>
</dbReference>
<keyword evidence="3" id="KW-1003">Cell membrane</keyword>
<dbReference type="GO" id="GO:0055085">
    <property type="term" value="P:transmembrane transport"/>
    <property type="evidence" value="ECO:0007669"/>
    <property type="project" value="InterPro"/>
</dbReference>
<comment type="subcellular location">
    <subcellularLocation>
        <location evidence="1">Membrane</location>
        <topology evidence="1">Multi-pass membrane protein</topology>
    </subcellularLocation>
</comment>
<keyword evidence="6 7" id="KW-0472">Membrane</keyword>
<feature type="transmembrane region" description="Helical" evidence="7">
    <location>
        <begin position="170"/>
        <end position="193"/>
    </location>
</feature>
<accession>A0A1N6FZU0</accession>
<dbReference type="Pfam" id="PF03547">
    <property type="entry name" value="Mem_trans"/>
    <property type="match status" value="1"/>
</dbReference>
<dbReference type="InterPro" id="IPR004776">
    <property type="entry name" value="Mem_transp_PIN-like"/>
</dbReference>
<feature type="transmembrane region" description="Helical" evidence="7">
    <location>
        <begin position="229"/>
        <end position="247"/>
    </location>
</feature>
<keyword evidence="2" id="KW-0813">Transport</keyword>
<evidence type="ECO:0000256" key="3">
    <source>
        <dbReference type="ARBA" id="ARBA00022475"/>
    </source>
</evidence>
<dbReference type="Proteomes" id="UP000184932">
    <property type="component" value="Unassembled WGS sequence"/>
</dbReference>
<evidence type="ECO:0000256" key="2">
    <source>
        <dbReference type="ARBA" id="ARBA00022448"/>
    </source>
</evidence>
<feature type="transmembrane region" description="Helical" evidence="7">
    <location>
        <begin position="199"/>
        <end position="217"/>
    </location>
</feature>
<reference evidence="9" key="1">
    <citation type="submission" date="2016-11" db="EMBL/GenBank/DDBJ databases">
        <authorList>
            <person name="Varghese N."/>
            <person name="Submissions S."/>
        </authorList>
    </citation>
    <scope>NUCLEOTIDE SEQUENCE [LARGE SCALE GENOMIC DNA]</scope>
    <source>
        <strain evidence="9">DSM 29440</strain>
    </source>
</reference>
<evidence type="ECO:0000256" key="4">
    <source>
        <dbReference type="ARBA" id="ARBA00022692"/>
    </source>
</evidence>
<gene>
    <name evidence="8" type="ORF">SAMN05444002_2096</name>
</gene>
<dbReference type="OrthoDB" id="9810457at2"/>
<feature type="transmembrane region" description="Helical" evidence="7">
    <location>
        <begin position="259"/>
        <end position="276"/>
    </location>
</feature>
<name>A0A1N6FZU0_9RHOB</name>
<evidence type="ECO:0000256" key="6">
    <source>
        <dbReference type="ARBA" id="ARBA00023136"/>
    </source>
</evidence>
<dbReference type="PANTHER" id="PTHR36838:SF3">
    <property type="entry name" value="TRANSPORTER AUXIN EFFLUX CARRIER EC FAMILY"/>
    <property type="match status" value="1"/>
</dbReference>
<dbReference type="AlphaFoldDB" id="A0A1N6FZU0"/>
<proteinExistence type="predicted"/>
<evidence type="ECO:0000256" key="7">
    <source>
        <dbReference type="SAM" id="Phobius"/>
    </source>
</evidence>
<feature type="transmembrane region" description="Helical" evidence="7">
    <location>
        <begin position="288"/>
        <end position="307"/>
    </location>
</feature>
<feature type="transmembrane region" description="Helical" evidence="7">
    <location>
        <begin position="95"/>
        <end position="114"/>
    </location>
</feature>
<evidence type="ECO:0000313" key="8">
    <source>
        <dbReference type="EMBL" id="SIO00846.1"/>
    </source>
</evidence>
<organism evidence="8 9">
    <name type="scientific">Vannielia litorea</name>
    <dbReference type="NCBI Taxonomy" id="1217970"/>
    <lineage>
        <taxon>Bacteria</taxon>
        <taxon>Pseudomonadati</taxon>
        <taxon>Pseudomonadota</taxon>
        <taxon>Alphaproteobacteria</taxon>
        <taxon>Rhodobacterales</taxon>
        <taxon>Paracoccaceae</taxon>
        <taxon>Vannielia</taxon>
    </lineage>
</organism>
<keyword evidence="4 7" id="KW-0812">Transmembrane</keyword>
<evidence type="ECO:0000313" key="9">
    <source>
        <dbReference type="Proteomes" id="UP000184932"/>
    </source>
</evidence>
<dbReference type="EMBL" id="FSRL01000001">
    <property type="protein sequence ID" value="SIO00846.1"/>
    <property type="molecule type" value="Genomic_DNA"/>
</dbReference>
<evidence type="ECO:0000256" key="1">
    <source>
        <dbReference type="ARBA" id="ARBA00004141"/>
    </source>
</evidence>